<evidence type="ECO:0000256" key="1">
    <source>
        <dbReference type="ARBA" id="ARBA00022741"/>
    </source>
</evidence>
<evidence type="ECO:0000313" key="8">
    <source>
        <dbReference type="Proteomes" id="UP001378592"/>
    </source>
</evidence>
<feature type="transmembrane region" description="Helical" evidence="5">
    <location>
        <begin position="382"/>
        <end position="404"/>
    </location>
</feature>
<keyword evidence="4" id="KW-0808">Transferase</keyword>
<dbReference type="AlphaFoldDB" id="A0AAN9VN12"/>
<keyword evidence="5" id="KW-1133">Transmembrane helix</keyword>
<keyword evidence="2 3" id="KW-0067">ATP-binding</keyword>
<dbReference type="PROSITE" id="PS50011">
    <property type="entry name" value="PROTEIN_KINASE_DOM"/>
    <property type="match status" value="1"/>
</dbReference>
<feature type="binding site" evidence="3">
    <location>
        <position position="134"/>
    </location>
    <ligand>
        <name>ATP</name>
        <dbReference type="ChEBI" id="CHEBI:30616"/>
    </ligand>
</feature>
<keyword evidence="4" id="KW-0418">Kinase</keyword>
<keyword evidence="8" id="KW-1185">Reference proteome</keyword>
<dbReference type="Proteomes" id="UP001378592">
    <property type="component" value="Unassembled WGS sequence"/>
</dbReference>
<keyword evidence="5" id="KW-0812">Transmembrane</keyword>
<proteinExistence type="inferred from homology"/>
<dbReference type="InterPro" id="IPR017441">
    <property type="entry name" value="Protein_kinase_ATP_BS"/>
</dbReference>
<dbReference type="PANTHER" id="PTHR44167:SF24">
    <property type="entry name" value="SERINE_THREONINE-PROTEIN KINASE CHK2"/>
    <property type="match status" value="1"/>
</dbReference>
<dbReference type="InterPro" id="IPR008271">
    <property type="entry name" value="Ser/Thr_kinase_AS"/>
</dbReference>
<keyword evidence="5" id="KW-0472">Membrane</keyword>
<dbReference type="Gene3D" id="1.10.510.10">
    <property type="entry name" value="Transferase(Phosphotransferase) domain 1"/>
    <property type="match status" value="1"/>
</dbReference>
<gene>
    <name evidence="7" type="ORF">R5R35_011276</name>
</gene>
<keyword evidence="4" id="KW-0723">Serine/threonine-protein kinase</keyword>
<dbReference type="PROSITE" id="PS00108">
    <property type="entry name" value="PROTEIN_KINASE_ST"/>
    <property type="match status" value="1"/>
</dbReference>
<comment type="similarity">
    <text evidence="4">Belongs to the protein kinase superfamily.</text>
</comment>
<dbReference type="GO" id="GO:0044773">
    <property type="term" value="P:mitotic DNA damage checkpoint signaling"/>
    <property type="evidence" value="ECO:0007669"/>
    <property type="project" value="TreeGrafter"/>
</dbReference>
<dbReference type="InterPro" id="IPR011009">
    <property type="entry name" value="Kinase-like_dom_sf"/>
</dbReference>
<dbReference type="GO" id="GO:0005634">
    <property type="term" value="C:nucleus"/>
    <property type="evidence" value="ECO:0007669"/>
    <property type="project" value="TreeGrafter"/>
</dbReference>
<dbReference type="SMART" id="SM00220">
    <property type="entry name" value="S_TKc"/>
    <property type="match status" value="1"/>
</dbReference>
<dbReference type="EMBL" id="JAZDUA010000337">
    <property type="protein sequence ID" value="KAK7794343.1"/>
    <property type="molecule type" value="Genomic_DNA"/>
</dbReference>
<comment type="caution">
    <text evidence="7">The sequence shown here is derived from an EMBL/GenBank/DDBJ whole genome shotgun (WGS) entry which is preliminary data.</text>
</comment>
<name>A0AAN9VN12_9ORTH</name>
<dbReference type="PROSITE" id="PS00107">
    <property type="entry name" value="PROTEIN_KINASE_ATP"/>
    <property type="match status" value="1"/>
</dbReference>
<dbReference type="PANTHER" id="PTHR44167">
    <property type="entry name" value="OVARIAN-SPECIFIC SERINE/THREONINE-PROTEIN KINASE LOK-RELATED"/>
    <property type="match status" value="1"/>
</dbReference>
<evidence type="ECO:0000256" key="4">
    <source>
        <dbReference type="RuleBase" id="RU000304"/>
    </source>
</evidence>
<reference evidence="7 8" key="1">
    <citation type="submission" date="2024-03" db="EMBL/GenBank/DDBJ databases">
        <title>The genome assembly and annotation of the cricket Gryllus longicercus Weissman &amp; Gray.</title>
        <authorList>
            <person name="Szrajer S."/>
            <person name="Gray D."/>
            <person name="Ylla G."/>
        </authorList>
    </citation>
    <scope>NUCLEOTIDE SEQUENCE [LARGE SCALE GENOMIC DNA]</scope>
    <source>
        <strain evidence="7">DAG 2021-001</strain>
        <tissue evidence="7">Whole body minus gut</tissue>
    </source>
</reference>
<organism evidence="7 8">
    <name type="scientific">Gryllus longicercus</name>
    <dbReference type="NCBI Taxonomy" id="2509291"/>
    <lineage>
        <taxon>Eukaryota</taxon>
        <taxon>Metazoa</taxon>
        <taxon>Ecdysozoa</taxon>
        <taxon>Arthropoda</taxon>
        <taxon>Hexapoda</taxon>
        <taxon>Insecta</taxon>
        <taxon>Pterygota</taxon>
        <taxon>Neoptera</taxon>
        <taxon>Polyneoptera</taxon>
        <taxon>Orthoptera</taxon>
        <taxon>Ensifera</taxon>
        <taxon>Gryllidea</taxon>
        <taxon>Grylloidea</taxon>
        <taxon>Gryllidae</taxon>
        <taxon>Gryllinae</taxon>
        <taxon>Gryllus</taxon>
    </lineage>
</organism>
<dbReference type="InterPro" id="IPR000719">
    <property type="entry name" value="Prot_kinase_dom"/>
</dbReference>
<feature type="domain" description="Protein kinase" evidence="6">
    <location>
        <begin position="105"/>
        <end position="341"/>
    </location>
</feature>
<dbReference type="GO" id="GO:0004674">
    <property type="term" value="F:protein serine/threonine kinase activity"/>
    <property type="evidence" value="ECO:0007669"/>
    <property type="project" value="UniProtKB-KW"/>
</dbReference>
<dbReference type="GO" id="GO:0005737">
    <property type="term" value="C:cytoplasm"/>
    <property type="evidence" value="ECO:0007669"/>
    <property type="project" value="TreeGrafter"/>
</dbReference>
<evidence type="ECO:0000313" key="7">
    <source>
        <dbReference type="EMBL" id="KAK7794343.1"/>
    </source>
</evidence>
<keyword evidence="1 3" id="KW-0547">Nucleotide-binding</keyword>
<evidence type="ECO:0000256" key="2">
    <source>
        <dbReference type="ARBA" id="ARBA00022840"/>
    </source>
</evidence>
<evidence type="ECO:0000256" key="5">
    <source>
        <dbReference type="SAM" id="Phobius"/>
    </source>
</evidence>
<dbReference type="SUPFAM" id="SSF56112">
    <property type="entry name" value="Protein kinase-like (PK-like)"/>
    <property type="match status" value="1"/>
</dbReference>
<sequence length="405" mass="44889">MPSEAPWAYLLRLPVGSGAIALIHSDQVISRDGKEYFSIRRCLVGNPEVTDRSGVCYINGHRINKVAHIEHGWKISVRVVGKEYIFVDCDLSNRLLRPLGLNGSHAIGQLLGQGGFGEVYLCFEKKSTSPIALKITKEGSDREKNILKSLKHAHIINTRFFTNVGQKTFIGMEYMAGGDLSAFVQEGRVILTENQTKLIFYQLTDAVVYLHSKGVCHRDLKPANILLHRAPPRTLIKVTDLGISKSELLHSPPNTAIGTVRFMAPETLHQNYTKKVDVWSLGVILYLSLTGRYASVSANRNDVPLPELASNRIVTRLIKKMLQISPTHRADITDVMRHEWLQDENVKREAALLRAEFQNGPTTPIIVNPPSEKLKQAENEGIGVAGTIGLIVGGIVVIALAILFR</sequence>
<evidence type="ECO:0000256" key="3">
    <source>
        <dbReference type="PROSITE-ProRule" id="PRU10141"/>
    </source>
</evidence>
<protein>
    <recommendedName>
        <fullName evidence="6">Protein kinase domain-containing protein</fullName>
    </recommendedName>
</protein>
<evidence type="ECO:0000259" key="6">
    <source>
        <dbReference type="PROSITE" id="PS50011"/>
    </source>
</evidence>
<accession>A0AAN9VN12</accession>
<dbReference type="GO" id="GO:0005524">
    <property type="term" value="F:ATP binding"/>
    <property type="evidence" value="ECO:0007669"/>
    <property type="project" value="UniProtKB-UniRule"/>
</dbReference>
<dbReference type="Pfam" id="PF00069">
    <property type="entry name" value="Pkinase"/>
    <property type="match status" value="1"/>
</dbReference>